<dbReference type="GO" id="GO:0050660">
    <property type="term" value="F:flavin adenine dinucleotide binding"/>
    <property type="evidence" value="ECO:0007669"/>
    <property type="project" value="TreeGrafter"/>
</dbReference>
<dbReference type="Proteomes" id="UP000471166">
    <property type="component" value="Unassembled WGS sequence"/>
</dbReference>
<dbReference type="EMBL" id="JAAGVB010000016">
    <property type="protein sequence ID" value="NEW33354.1"/>
    <property type="molecule type" value="Genomic_DNA"/>
</dbReference>
<comment type="caution">
    <text evidence="3">The sequence shown here is derived from an EMBL/GenBank/DDBJ whole genome shotgun (WGS) entry which is preliminary data.</text>
</comment>
<evidence type="ECO:0000256" key="1">
    <source>
        <dbReference type="ARBA" id="ARBA00023002"/>
    </source>
</evidence>
<proteinExistence type="predicted"/>
<dbReference type="SUPFAM" id="SSF51905">
    <property type="entry name" value="FAD/NAD(P)-binding domain"/>
    <property type="match status" value="2"/>
</dbReference>
<evidence type="ECO:0000313" key="3">
    <source>
        <dbReference type="EMBL" id="NEW33354.1"/>
    </source>
</evidence>
<dbReference type="PANTHER" id="PTHR43539">
    <property type="entry name" value="FLAVIN-BINDING MONOOXYGENASE-LIKE PROTEIN (AFU_ORTHOLOGUE AFUA_4G09220)"/>
    <property type="match status" value="1"/>
</dbReference>
<organism evidence="3 4">
    <name type="scientific">Nocardia cyriacigeorgica</name>
    <dbReference type="NCBI Taxonomy" id="135487"/>
    <lineage>
        <taxon>Bacteria</taxon>
        <taxon>Bacillati</taxon>
        <taxon>Actinomycetota</taxon>
        <taxon>Actinomycetes</taxon>
        <taxon>Mycobacteriales</taxon>
        <taxon>Nocardiaceae</taxon>
        <taxon>Nocardia</taxon>
    </lineage>
</organism>
<protein>
    <submittedName>
        <fullName evidence="3">NAD(P)/FAD-dependent oxidoreductase</fullName>
    </submittedName>
</protein>
<feature type="compositionally biased region" description="Basic and acidic residues" evidence="2">
    <location>
        <begin position="19"/>
        <end position="28"/>
    </location>
</feature>
<feature type="region of interest" description="Disordered" evidence="2">
    <location>
        <begin position="1"/>
        <end position="28"/>
    </location>
</feature>
<sequence>MDRQLRPHLPHPRRRCRSRRGDRATDQNPCFEERDVVTSEYDYDAVVIGGGQSGLAAAHHLTATGLNTAVLEASPQATGSWPRYYDSLTLFSPARYSALPGRRFPGDPDRYPRRDEVIDYLRSYAACLDAEIHTSTVVDSVASTGGEGFAVTTESGTVFTAPRVIAATGSFGSPFLPAVPGRDEFGGRVLHASAYRHPAEFADQQVVVVGAGNSAVQIAAELAEHAKVVLASRAPVKFVPQRPLGRDMHFWFAITGFDSAPLGRIVKDAPTQPVFDAGRYRTAFAAGKPQRREIFTAFTPEGVVWSDGSRAPVDAVIFATGYRPHLPYLAGTGALTESGVPRQRQGLSLTHPGLGFLGLEWQRTPSSNSLRGVGRDAAYLVRHLRPATARRQEHAR</sequence>
<dbReference type="Gene3D" id="3.50.50.60">
    <property type="entry name" value="FAD/NAD(P)-binding domain"/>
    <property type="match status" value="1"/>
</dbReference>
<dbReference type="PRINTS" id="PR00368">
    <property type="entry name" value="FADPNR"/>
</dbReference>
<gene>
    <name evidence="3" type="ORF">GV791_12395</name>
</gene>
<reference evidence="3 4" key="1">
    <citation type="submission" date="2020-01" db="EMBL/GenBank/DDBJ databases">
        <title>Genetics and antimicrobial susceptibilities of Nocardia species isolated from the soil; a comparison with species isolated from humans.</title>
        <authorList>
            <person name="Carrasco G."/>
            <person name="Monzon S."/>
            <person name="Sansegundo M."/>
            <person name="Garcia E."/>
            <person name="Garrido N."/>
            <person name="Medina M.J."/>
            <person name="Villalon P."/>
            <person name="Ramirez-Arocha A.C."/>
            <person name="Jimenez P."/>
            <person name="Cuesta I."/>
            <person name="Valdezate S."/>
        </authorList>
    </citation>
    <scope>NUCLEOTIDE SEQUENCE [LARGE SCALE GENOMIC DNA]</scope>
    <source>
        <strain evidence="3 4">CNM20110626</strain>
    </source>
</reference>
<evidence type="ECO:0000256" key="2">
    <source>
        <dbReference type="SAM" id="MobiDB-lite"/>
    </source>
</evidence>
<dbReference type="Pfam" id="PF13738">
    <property type="entry name" value="Pyr_redox_3"/>
    <property type="match status" value="1"/>
</dbReference>
<dbReference type="InterPro" id="IPR036188">
    <property type="entry name" value="FAD/NAD-bd_sf"/>
</dbReference>
<dbReference type="PANTHER" id="PTHR43539:SF78">
    <property type="entry name" value="FLAVIN-CONTAINING MONOOXYGENASE"/>
    <property type="match status" value="1"/>
</dbReference>
<dbReference type="InterPro" id="IPR050982">
    <property type="entry name" value="Auxin_biosynth/cation_transpt"/>
</dbReference>
<dbReference type="AlphaFoldDB" id="A0A6P1CPQ8"/>
<name>A0A6P1CPQ8_9NOCA</name>
<accession>A0A6P1CPQ8</accession>
<dbReference type="PRINTS" id="PR00469">
    <property type="entry name" value="PNDRDTASEII"/>
</dbReference>
<dbReference type="GO" id="GO:0004497">
    <property type="term" value="F:monooxygenase activity"/>
    <property type="evidence" value="ECO:0007669"/>
    <property type="project" value="TreeGrafter"/>
</dbReference>
<feature type="compositionally biased region" description="Basic residues" evidence="2">
    <location>
        <begin position="1"/>
        <end position="18"/>
    </location>
</feature>
<evidence type="ECO:0000313" key="4">
    <source>
        <dbReference type="Proteomes" id="UP000471166"/>
    </source>
</evidence>
<keyword evidence="1" id="KW-0560">Oxidoreductase</keyword>